<keyword evidence="6" id="KW-1185">Reference proteome</keyword>
<evidence type="ECO:0000313" key="5">
    <source>
        <dbReference type="EMBL" id="KAF6763296.1"/>
    </source>
</evidence>
<dbReference type="PANTHER" id="PTHR43827">
    <property type="entry name" value="2,5-DIKETO-D-GLUCONIC ACID REDUCTASE"/>
    <property type="match status" value="1"/>
</dbReference>
<dbReference type="Pfam" id="PF00248">
    <property type="entry name" value="Aldo_ket_red"/>
    <property type="match status" value="1"/>
</dbReference>
<dbReference type="OrthoDB" id="5357513at2759"/>
<comment type="caution">
    <text evidence="5">The sequence shown here is derived from an EMBL/GenBank/DDBJ whole genome shotgun (WGS) entry which is preliminary data.</text>
</comment>
<dbReference type="GO" id="GO:0016616">
    <property type="term" value="F:oxidoreductase activity, acting on the CH-OH group of donors, NAD or NADP as acceptor"/>
    <property type="evidence" value="ECO:0007669"/>
    <property type="project" value="UniProtKB-ARBA"/>
</dbReference>
<keyword evidence="3" id="KW-0560">Oxidoreductase</keyword>
<evidence type="ECO:0000256" key="3">
    <source>
        <dbReference type="ARBA" id="ARBA00023002"/>
    </source>
</evidence>
<dbReference type="InterPro" id="IPR036812">
    <property type="entry name" value="NAD(P)_OxRdtase_dom_sf"/>
</dbReference>
<evidence type="ECO:0000256" key="1">
    <source>
        <dbReference type="ARBA" id="ARBA00007905"/>
    </source>
</evidence>
<organism evidence="5 6">
    <name type="scientific">Ephemerocybe angulata</name>
    <dbReference type="NCBI Taxonomy" id="980116"/>
    <lineage>
        <taxon>Eukaryota</taxon>
        <taxon>Fungi</taxon>
        <taxon>Dikarya</taxon>
        <taxon>Basidiomycota</taxon>
        <taxon>Agaricomycotina</taxon>
        <taxon>Agaricomycetes</taxon>
        <taxon>Agaricomycetidae</taxon>
        <taxon>Agaricales</taxon>
        <taxon>Agaricineae</taxon>
        <taxon>Psathyrellaceae</taxon>
        <taxon>Ephemerocybe</taxon>
    </lineage>
</organism>
<keyword evidence="2" id="KW-0521">NADP</keyword>
<comment type="similarity">
    <text evidence="1">Belongs to the aldo/keto reductase family.</text>
</comment>
<reference evidence="5 6" key="1">
    <citation type="submission" date="2020-07" db="EMBL/GenBank/DDBJ databases">
        <title>Comparative genomics of pyrophilous fungi reveals a link between fire events and developmental genes.</title>
        <authorList>
            <consortium name="DOE Joint Genome Institute"/>
            <person name="Steindorff A.S."/>
            <person name="Carver A."/>
            <person name="Calhoun S."/>
            <person name="Stillman K."/>
            <person name="Liu H."/>
            <person name="Lipzen A."/>
            <person name="Pangilinan J."/>
            <person name="Labutti K."/>
            <person name="Bruns T.D."/>
            <person name="Grigoriev I.V."/>
        </authorList>
    </citation>
    <scope>NUCLEOTIDE SEQUENCE [LARGE SCALE GENOMIC DNA]</scope>
    <source>
        <strain evidence="5 6">CBS 144469</strain>
    </source>
</reference>
<dbReference type="CDD" id="cd19071">
    <property type="entry name" value="AKR_AKR1-5-like"/>
    <property type="match status" value="1"/>
</dbReference>
<dbReference type="InterPro" id="IPR020471">
    <property type="entry name" value="AKR"/>
</dbReference>
<evidence type="ECO:0000259" key="4">
    <source>
        <dbReference type="Pfam" id="PF00248"/>
    </source>
</evidence>
<evidence type="ECO:0000256" key="2">
    <source>
        <dbReference type="ARBA" id="ARBA00022857"/>
    </source>
</evidence>
<name>A0A8H6MFG8_9AGAR</name>
<evidence type="ECO:0000313" key="6">
    <source>
        <dbReference type="Proteomes" id="UP000521943"/>
    </source>
</evidence>
<proteinExistence type="inferred from homology"/>
<sequence length="290" mass="32604">MPTDDMPLPKPKDLPKIIYGTAWKKERTRALVVTAVLQGFKGIDTACQPKHYQEALVGDALQELYDKHGVERKDLFIQTKFTPIGGQDTSKPLPYNPKDPIPAQLASSLSTSLQNLRTTYLDAYLLHSPLPRDEDTLKAWHVLARFQDQGKTRLIGVCNTYDVRILEALSEVRKVQVVQNRWYAGNGWDKDVVRYCKKEGIMYQAFWTLSGSPELLAHPAFEAIAEKSGMTREQVMYKLAQDMGVTPLSGTTDLGHMKEDLEVEKMELRSAGVEKELAAVRRLIGAEEAS</sequence>
<protein>
    <submittedName>
        <fullName evidence="5">Aldo/keto reductase</fullName>
    </submittedName>
</protein>
<dbReference type="Proteomes" id="UP000521943">
    <property type="component" value="Unassembled WGS sequence"/>
</dbReference>
<dbReference type="Gene3D" id="3.20.20.100">
    <property type="entry name" value="NADP-dependent oxidoreductase domain"/>
    <property type="match status" value="1"/>
</dbReference>
<gene>
    <name evidence="5" type="ORF">DFP72DRAFT_875294</name>
</gene>
<dbReference type="PRINTS" id="PR00069">
    <property type="entry name" value="ALDKETRDTASE"/>
</dbReference>
<feature type="domain" description="NADP-dependent oxidoreductase" evidence="4">
    <location>
        <begin position="23"/>
        <end position="270"/>
    </location>
</feature>
<dbReference type="SUPFAM" id="SSF51430">
    <property type="entry name" value="NAD(P)-linked oxidoreductase"/>
    <property type="match status" value="1"/>
</dbReference>
<dbReference type="EMBL" id="JACGCI010000006">
    <property type="protein sequence ID" value="KAF6763296.1"/>
    <property type="molecule type" value="Genomic_DNA"/>
</dbReference>
<dbReference type="InterPro" id="IPR023210">
    <property type="entry name" value="NADP_OxRdtase_dom"/>
</dbReference>
<dbReference type="PANTHER" id="PTHR43827:SF3">
    <property type="entry name" value="NADP-DEPENDENT OXIDOREDUCTASE DOMAIN-CONTAINING PROTEIN"/>
    <property type="match status" value="1"/>
</dbReference>
<dbReference type="AlphaFoldDB" id="A0A8H6MFG8"/>
<accession>A0A8H6MFG8</accession>